<evidence type="ECO:0000313" key="4">
    <source>
        <dbReference type="EMBL" id="MBM7620376.1"/>
    </source>
</evidence>
<dbReference type="Proteomes" id="UP000737402">
    <property type="component" value="Unassembled WGS sequence"/>
</dbReference>
<evidence type="ECO:0000256" key="2">
    <source>
        <dbReference type="ARBA" id="ARBA00034078"/>
    </source>
</evidence>
<dbReference type="InterPro" id="IPR036390">
    <property type="entry name" value="WH_DNA-bd_sf"/>
</dbReference>
<evidence type="ECO:0000256" key="3">
    <source>
        <dbReference type="ARBA" id="ARBA00040173"/>
    </source>
</evidence>
<protein>
    <recommendedName>
        <fullName evidence="3">HTH-type transcriptional regulator NsrR</fullName>
    </recommendedName>
</protein>
<comment type="caution">
    <text evidence="4">The sequence shown here is derived from an EMBL/GenBank/DDBJ whole genome shotgun (WGS) entry which is preliminary data.</text>
</comment>
<gene>
    <name evidence="4" type="ORF">JOC95_002229</name>
</gene>
<keyword evidence="1" id="KW-0238">DNA-binding</keyword>
<comment type="cofactor">
    <cofactor evidence="2">
        <name>[2Fe-2S] cluster</name>
        <dbReference type="ChEBI" id="CHEBI:190135"/>
    </cofactor>
</comment>
<dbReference type="Gene3D" id="1.10.10.10">
    <property type="entry name" value="Winged helix-like DNA-binding domain superfamily/Winged helix DNA-binding domain"/>
    <property type="match status" value="1"/>
</dbReference>
<dbReference type="PANTHER" id="PTHR33221:SF4">
    <property type="entry name" value="HTH-TYPE TRANSCRIPTIONAL REPRESSOR NSRR"/>
    <property type="match status" value="1"/>
</dbReference>
<keyword evidence="5" id="KW-1185">Reference proteome</keyword>
<evidence type="ECO:0000313" key="5">
    <source>
        <dbReference type="Proteomes" id="UP000737402"/>
    </source>
</evidence>
<dbReference type="PANTHER" id="PTHR33221">
    <property type="entry name" value="WINGED HELIX-TURN-HELIX TRANSCRIPTIONAL REGULATOR, RRF2 FAMILY"/>
    <property type="match status" value="1"/>
</dbReference>
<proteinExistence type="predicted"/>
<evidence type="ECO:0000256" key="1">
    <source>
        <dbReference type="ARBA" id="ARBA00023125"/>
    </source>
</evidence>
<dbReference type="SUPFAM" id="SSF46785">
    <property type="entry name" value="Winged helix' DNA-binding domain"/>
    <property type="match status" value="1"/>
</dbReference>
<dbReference type="NCBIfam" id="TIGR00738">
    <property type="entry name" value="rrf2_super"/>
    <property type="match status" value="1"/>
</dbReference>
<accession>A0ABS2P0H1</accession>
<dbReference type="InterPro" id="IPR000944">
    <property type="entry name" value="Tscrpt_reg_Rrf2"/>
</dbReference>
<dbReference type="Pfam" id="PF02082">
    <property type="entry name" value="Rrf2"/>
    <property type="match status" value="1"/>
</dbReference>
<organism evidence="4 5">
    <name type="scientific">Sutcliffiella tianshenii</name>
    <dbReference type="NCBI Taxonomy" id="1463404"/>
    <lineage>
        <taxon>Bacteria</taxon>
        <taxon>Bacillati</taxon>
        <taxon>Bacillota</taxon>
        <taxon>Bacilli</taxon>
        <taxon>Bacillales</taxon>
        <taxon>Bacillaceae</taxon>
        <taxon>Sutcliffiella</taxon>
    </lineage>
</organism>
<dbReference type="InterPro" id="IPR036388">
    <property type="entry name" value="WH-like_DNA-bd_sf"/>
</dbReference>
<name>A0ABS2P0H1_9BACI</name>
<sequence>MKLTMYTDYSLRVLIYLASVPSSEKLVQIKDIADSYGISKNHLMKVIFHLGKLGYIETIRGRNGGLKLAISPKEINIGNVVRNTEEDFHMVECFQDHQTCILSPACKLKGALHQATQAFLSVLDQYTLEDLASNKEQLSSLLFERPEPST</sequence>
<dbReference type="RefSeq" id="WP_204416013.1">
    <property type="nucleotide sequence ID" value="NZ_JAFBED010000004.1"/>
</dbReference>
<dbReference type="EMBL" id="JAFBED010000004">
    <property type="protein sequence ID" value="MBM7620376.1"/>
    <property type="molecule type" value="Genomic_DNA"/>
</dbReference>
<dbReference type="PROSITE" id="PS51197">
    <property type="entry name" value="HTH_RRF2_2"/>
    <property type="match status" value="1"/>
</dbReference>
<reference evidence="4 5" key="1">
    <citation type="submission" date="2021-01" db="EMBL/GenBank/DDBJ databases">
        <title>Genomic Encyclopedia of Type Strains, Phase IV (KMG-IV): sequencing the most valuable type-strain genomes for metagenomic binning, comparative biology and taxonomic classification.</title>
        <authorList>
            <person name="Goeker M."/>
        </authorList>
    </citation>
    <scope>NUCLEOTIDE SEQUENCE [LARGE SCALE GENOMIC DNA]</scope>
    <source>
        <strain evidence="4 5">DSM 25879</strain>
    </source>
</reference>